<dbReference type="Gene3D" id="2.180.10.10">
    <property type="entry name" value="RHS repeat-associated core"/>
    <property type="match status" value="1"/>
</dbReference>
<dbReference type="RefSeq" id="WP_241350213.1">
    <property type="nucleotide sequence ID" value="NZ_JAKZGP010000120.1"/>
</dbReference>
<accession>A0ABS9V761</accession>
<feature type="domain" description="DUF6443" evidence="1">
    <location>
        <begin position="49"/>
        <end position="170"/>
    </location>
</feature>
<organism evidence="2 3">
    <name type="scientific">Belliella filtrata</name>
    <dbReference type="NCBI Taxonomy" id="2923435"/>
    <lineage>
        <taxon>Bacteria</taxon>
        <taxon>Pseudomonadati</taxon>
        <taxon>Bacteroidota</taxon>
        <taxon>Cytophagia</taxon>
        <taxon>Cytophagales</taxon>
        <taxon>Cyclobacteriaceae</taxon>
        <taxon>Belliella</taxon>
    </lineage>
</organism>
<dbReference type="InterPro" id="IPR045619">
    <property type="entry name" value="DUF6443"/>
</dbReference>
<name>A0ABS9V761_9BACT</name>
<evidence type="ECO:0000313" key="2">
    <source>
        <dbReference type="EMBL" id="MCH7411790.1"/>
    </source>
</evidence>
<reference evidence="2" key="1">
    <citation type="submission" date="2022-03" db="EMBL/GenBank/DDBJ databases">
        <title>De novo assembled genomes of Belliella spp. (Cyclobacteriaceae) strains.</title>
        <authorList>
            <person name="Szabo A."/>
            <person name="Korponai K."/>
            <person name="Felfoldi T."/>
        </authorList>
    </citation>
    <scope>NUCLEOTIDE SEQUENCE</scope>
    <source>
        <strain evidence="2">DSM 111904</strain>
    </source>
</reference>
<proteinExistence type="predicted"/>
<dbReference type="EMBL" id="JAKZGP010000120">
    <property type="protein sequence ID" value="MCH7411790.1"/>
    <property type="molecule type" value="Genomic_DNA"/>
</dbReference>
<keyword evidence="3" id="KW-1185">Reference proteome</keyword>
<gene>
    <name evidence="2" type="ORF">MM239_20555</name>
</gene>
<evidence type="ECO:0000313" key="3">
    <source>
        <dbReference type="Proteomes" id="UP001165489"/>
    </source>
</evidence>
<feature type="non-terminal residue" evidence="2">
    <location>
        <position position="978"/>
    </location>
</feature>
<dbReference type="Proteomes" id="UP001165489">
    <property type="component" value="Unassembled WGS sequence"/>
</dbReference>
<dbReference type="Pfam" id="PF20041">
    <property type="entry name" value="DUF6443"/>
    <property type="match status" value="1"/>
</dbReference>
<evidence type="ECO:0000259" key="1">
    <source>
        <dbReference type="Pfam" id="PF20041"/>
    </source>
</evidence>
<comment type="caution">
    <text evidence="2">The sequence shown here is derived from an EMBL/GenBank/DDBJ whole genome shotgun (WGS) entry which is preliminary data.</text>
</comment>
<sequence length="978" mass="109881">METYINNIAFKGYLLIVIIYVSLINESISQTLSVERNLIRKERIFVPNITTDAQVINLQSTGKAVSISYFDHLGRKSQDVIWQASPSKKDIVQPYAYDNKGRQDTTFLPYTASLGTGSFKPSPTIQQRNFYNTANFGIPQDTRPYLNTIFEDSPDDTPLRSNEIGAGFETKFDSVYSKVNSAVFSVRKWTIVNSLPRSTSTYLNGELSYTETIDRAGLVNRQYTDWMGRVVLSQNQATGTTWLNTYYVYNDYNELIFVIPPQASTILTPTQANVDMWCFQHEYDALGRKIGTKTPGAGWVYTIYDRWDRPVLSQDSLQRSKNPKEWTFVKYDIHNRPIMTGVFTSSSTRAALTTAVANSITRDEIRNSTSVGYSLNRTYPTTVQESNLLTIEYYDDYYFIDLPNWSNANANYQYGAVSGYSGTRLTSVKGLSTGSKSRQLGGGNPWMYSVTYFDKYYQPIQQISSHQLSGFVKTVTQYAFSGEVQKTLNIYRQGTTEMARIERSYTYDHAGRVLRQYHKVNSQPNVLLASYTYNELGGPVEVIHHSRNNGNNYLYKQKSETTIQGWLSEIKYLYSNNNVVFQQKLDYQKAAGNANTSRFDGMISSNQWKHMGSGELERSYTYTYNVPKRLTSSVYKQKSGTTWTTNDFFTENNISYSANGNITTLNRRREKSGTAAVIDQLTYTYSGNQLTSVTDAASASNKADGFNDGNATGIDYEYNPNGFLKLDRNKGITNITYNILDRPEKIEFGSSKEINYTYSPNGAVLKQTISGFPTGNKTIQYVGELVYENGVLTDINHEFGRVRMNTGLSYQYYLTDYLGNTRVVLQEDPSVFTTSAGFELDAIDSESQQFIGYEDVTRIASTMMNHTDGYESEYAMRLSGGYGENMGLAKTVSVLPGDTVRMEVFGKYIDLRDAKTNPAVMAVLMGLTGGNPTGFGVDGGMAARMANTGSETGSLAGILSKRDSNNDAPPAYLNYLFF</sequence>
<protein>
    <submittedName>
        <fullName evidence="2">DUF6443 domain-containing protein</fullName>
    </submittedName>
</protein>